<proteinExistence type="predicted"/>
<feature type="region of interest" description="Disordered" evidence="1">
    <location>
        <begin position="1"/>
        <end position="73"/>
    </location>
</feature>
<sequence>MVTLIKQAIQLAKHPHPPTRAKTTPPPHGNAKNKHSHRPEAANTVDPLVFGQASNHDATSVTHQTIAIASRHP</sequence>
<organism evidence="2 3">
    <name type="scientific">Caerostris darwini</name>
    <dbReference type="NCBI Taxonomy" id="1538125"/>
    <lineage>
        <taxon>Eukaryota</taxon>
        <taxon>Metazoa</taxon>
        <taxon>Ecdysozoa</taxon>
        <taxon>Arthropoda</taxon>
        <taxon>Chelicerata</taxon>
        <taxon>Arachnida</taxon>
        <taxon>Araneae</taxon>
        <taxon>Araneomorphae</taxon>
        <taxon>Entelegynae</taxon>
        <taxon>Araneoidea</taxon>
        <taxon>Araneidae</taxon>
        <taxon>Caerostris</taxon>
    </lineage>
</organism>
<name>A0AAV4RD40_9ARAC</name>
<dbReference type="EMBL" id="BPLQ01005924">
    <property type="protein sequence ID" value="GIY18519.1"/>
    <property type="molecule type" value="Genomic_DNA"/>
</dbReference>
<evidence type="ECO:0000313" key="2">
    <source>
        <dbReference type="EMBL" id="GIY18519.1"/>
    </source>
</evidence>
<comment type="caution">
    <text evidence="2">The sequence shown here is derived from an EMBL/GenBank/DDBJ whole genome shotgun (WGS) entry which is preliminary data.</text>
</comment>
<protein>
    <submittedName>
        <fullName evidence="2">Uncharacterized protein</fullName>
    </submittedName>
</protein>
<evidence type="ECO:0000313" key="3">
    <source>
        <dbReference type="Proteomes" id="UP001054837"/>
    </source>
</evidence>
<keyword evidence="3" id="KW-1185">Reference proteome</keyword>
<accession>A0AAV4RD40</accession>
<feature type="compositionally biased region" description="Polar residues" evidence="1">
    <location>
        <begin position="52"/>
        <end position="67"/>
    </location>
</feature>
<evidence type="ECO:0000256" key="1">
    <source>
        <dbReference type="SAM" id="MobiDB-lite"/>
    </source>
</evidence>
<gene>
    <name evidence="2" type="ORF">CDAR_527631</name>
</gene>
<dbReference type="Proteomes" id="UP001054837">
    <property type="component" value="Unassembled WGS sequence"/>
</dbReference>
<dbReference type="AlphaFoldDB" id="A0AAV4RD40"/>
<reference evidence="2 3" key="1">
    <citation type="submission" date="2021-06" db="EMBL/GenBank/DDBJ databases">
        <title>Caerostris darwini draft genome.</title>
        <authorList>
            <person name="Kono N."/>
            <person name="Arakawa K."/>
        </authorList>
    </citation>
    <scope>NUCLEOTIDE SEQUENCE [LARGE SCALE GENOMIC DNA]</scope>
</reference>